<evidence type="ECO:0000256" key="1">
    <source>
        <dbReference type="ARBA" id="ARBA00022614"/>
    </source>
</evidence>
<reference evidence="4" key="1">
    <citation type="submission" date="2014-11" db="EMBL/GenBank/DDBJ databases">
        <authorList>
            <person name="Otto D Thomas"/>
            <person name="Naeem Raeece"/>
        </authorList>
    </citation>
    <scope>NUCLEOTIDE SEQUENCE</scope>
</reference>
<dbReference type="PROSITE" id="PS51450">
    <property type="entry name" value="LRR"/>
    <property type="match status" value="2"/>
</dbReference>
<name>A0A0G4F7N8_9ALVE</name>
<proteinExistence type="predicted"/>
<dbReference type="InterPro" id="IPR003591">
    <property type="entry name" value="Leu-rich_rpt_typical-subtyp"/>
</dbReference>
<dbReference type="InterPro" id="IPR050216">
    <property type="entry name" value="LRR_domain-containing"/>
</dbReference>
<dbReference type="Gene3D" id="3.80.10.10">
    <property type="entry name" value="Ribonuclease Inhibitor"/>
    <property type="match status" value="3"/>
</dbReference>
<feature type="region of interest" description="Disordered" evidence="3">
    <location>
        <begin position="398"/>
        <end position="440"/>
    </location>
</feature>
<gene>
    <name evidence="4" type="ORF">Cvel_15490</name>
</gene>
<organism evidence="4">
    <name type="scientific">Chromera velia CCMP2878</name>
    <dbReference type="NCBI Taxonomy" id="1169474"/>
    <lineage>
        <taxon>Eukaryota</taxon>
        <taxon>Sar</taxon>
        <taxon>Alveolata</taxon>
        <taxon>Colpodellida</taxon>
        <taxon>Chromeraceae</taxon>
        <taxon>Chromera</taxon>
    </lineage>
</organism>
<keyword evidence="1" id="KW-0433">Leucine-rich repeat</keyword>
<dbReference type="PANTHER" id="PTHR48051:SF46">
    <property type="entry name" value="LEUCINE RICH REPEAT-CONTAINING DOMAIN PROTEIN"/>
    <property type="match status" value="1"/>
</dbReference>
<keyword evidence="2" id="KW-0677">Repeat</keyword>
<dbReference type="PhylomeDB" id="A0A0G4F7N8"/>
<sequence>MGGGASSPQRKVVFLAKKIAYDTFIREQPFMLGQGEKAEWSYHFAEPKLTLDLDGSAHTREQSLSSVFPIIVVPDSLREVPSALLRLVLRANEITFLPPEMGSFACLSQLEVLDVSHNRLEVVPSQLSGLRELRALFLNHNYLTRIPADLFVHCTKLGWLNASTNRIQSLPEALFSHGGLEVLNMSSNKIKTLERFCTPKLRILNLSTNKIGSQVSCKDCVCLTDINLARNPCRFTVRVDRHTPVQLINQASNAVFGLPPKFSTLSALRQLILASNELRNVPSVLFSMENLELLNLSHNKIKEIPKDIAKIHNLHSLYLKQNEVETLPSNPLKLEDDQTATLCLLFSCLTRYGGHGGLAGNYFGEGEVRNSPFKLPSRDALNTFDTMHNNLQMTLGFGSTKRRRGSRSQTRHSTEGVGPRPLWGGWKTRGSGNRETTRMTTGAGWGLSQIDLERTRRGSLKGAREKMSDSQWMEAKRMATRLSTKCPAPWTSTCPTRVEGGSSLSLDLSESLNAEASVLLTHIDDLLDNLQPDQT</sequence>
<dbReference type="InterPro" id="IPR032675">
    <property type="entry name" value="LRR_dom_sf"/>
</dbReference>
<dbReference type="VEuPathDB" id="CryptoDB:Cvel_15490"/>
<dbReference type="Pfam" id="PF13855">
    <property type="entry name" value="LRR_8"/>
    <property type="match status" value="2"/>
</dbReference>
<accession>A0A0G4F7N8</accession>
<feature type="compositionally biased region" description="Basic residues" evidence="3">
    <location>
        <begin position="400"/>
        <end position="410"/>
    </location>
</feature>
<dbReference type="PANTHER" id="PTHR48051">
    <property type="match status" value="1"/>
</dbReference>
<protein>
    <submittedName>
        <fullName evidence="4">Uncharacterized protein</fullName>
    </submittedName>
</protein>
<evidence type="ECO:0000256" key="3">
    <source>
        <dbReference type="SAM" id="MobiDB-lite"/>
    </source>
</evidence>
<feature type="compositionally biased region" description="Polar residues" evidence="3">
    <location>
        <begin position="430"/>
        <end position="440"/>
    </location>
</feature>
<evidence type="ECO:0000313" key="4">
    <source>
        <dbReference type="EMBL" id="CEM08133.1"/>
    </source>
</evidence>
<dbReference type="GO" id="GO:0005737">
    <property type="term" value="C:cytoplasm"/>
    <property type="evidence" value="ECO:0007669"/>
    <property type="project" value="TreeGrafter"/>
</dbReference>
<dbReference type="SMART" id="SM00364">
    <property type="entry name" value="LRR_BAC"/>
    <property type="match status" value="6"/>
</dbReference>
<dbReference type="EMBL" id="CDMZ01000164">
    <property type="protein sequence ID" value="CEM08133.1"/>
    <property type="molecule type" value="Genomic_DNA"/>
</dbReference>
<dbReference type="SMART" id="SM00369">
    <property type="entry name" value="LRR_TYP"/>
    <property type="match status" value="7"/>
</dbReference>
<dbReference type="SUPFAM" id="SSF52058">
    <property type="entry name" value="L domain-like"/>
    <property type="match status" value="1"/>
</dbReference>
<dbReference type="InterPro" id="IPR001611">
    <property type="entry name" value="Leu-rich_rpt"/>
</dbReference>
<dbReference type="AlphaFoldDB" id="A0A0G4F7N8"/>
<evidence type="ECO:0000256" key="2">
    <source>
        <dbReference type="ARBA" id="ARBA00022737"/>
    </source>
</evidence>